<keyword evidence="5" id="KW-1185">Reference proteome</keyword>
<dbReference type="AlphaFoldDB" id="A0A914X524"/>
<dbReference type="InterPro" id="IPR027989">
    <property type="entry name" value="DUF4461"/>
</dbReference>
<evidence type="ECO:0000259" key="3">
    <source>
        <dbReference type="Pfam" id="PF14687"/>
    </source>
</evidence>
<dbReference type="Gene3D" id="3.10.450.50">
    <property type="match status" value="1"/>
</dbReference>
<dbReference type="InterPro" id="IPR027986">
    <property type="entry name" value="TCAIM"/>
</dbReference>
<protein>
    <submittedName>
        <fullName evidence="6">DUF4440 domain-containing protein</fullName>
    </submittedName>
</protein>
<dbReference type="InterPro" id="IPR028031">
    <property type="entry name" value="DUF4460"/>
</dbReference>
<dbReference type="Proteomes" id="UP000887566">
    <property type="component" value="Unplaced"/>
</dbReference>
<dbReference type="PANTHER" id="PTHR31596:SF1">
    <property type="entry name" value="T-CELL ACTIVATION INHIBITOR, MITOCHONDRIAL"/>
    <property type="match status" value="1"/>
</dbReference>
<sequence length="614" mass="67680">MQSFTGFLRRAASVPATSHGSRRHLTASEAAVALRPFYFAVHPDRFARVPEIRQQNERSLQAFNGYLNSLYVDRVVADGTTPLKLKFSVWNKKAEIYEAVALQLVGRDPSNVVRTALESCKLPTTHLPKKPAVETTPWDDAMMRIFLRKRKANPGMNVQSNFFDAVGSMREKARTANDAHSKTRKLVDEEIADLLLRTKLRDITWVTDWTLSHMRGCLSALHRLLDLANADGPEAVAVLSNAMQGQILKFGTKGSYTACDGSLHFGVDDSPQQWEQACSEAPIRITQLPLLDTLETNLGALLGGASVVRNPDLSVTYAIDWLQTLIVRTTSTDRQTASELRSVGRNTQLHVISGYGGLALGNNGVLFVPCNTDAVSLLRFMRENCPKARSLAVEREKIANELAATADACRSRLSLRALTWDSTKALRKPLIGRLNTRIPRGSPVIRRPADRTLPSPVEPNRLSPVSRPPQAPVALSKPTPSSPSFSRISMSGLAQDIKNRQAEFMKHFNAGNAANAAELYDPDGYFAPHGRDPVKGRAGIESYFKQDMAEGVKSVQIITEEVNGSGDWAFERGSYHLQGNRGTESGAYLLVWKKVDGTWLIHNDCFNVIKPAQG</sequence>
<dbReference type="SUPFAM" id="SSF54427">
    <property type="entry name" value="NTF2-like"/>
    <property type="match status" value="1"/>
</dbReference>
<dbReference type="WBParaSite" id="PSAMB.scaffold6386size9595.g28412.t1">
    <property type="protein sequence ID" value="PSAMB.scaffold6386size9595.g28412.t1"/>
    <property type="gene ID" value="PSAMB.scaffold6386size9595.g28412"/>
</dbReference>
<dbReference type="InterPro" id="IPR032710">
    <property type="entry name" value="NTF2-like_dom_sf"/>
</dbReference>
<dbReference type="Pfam" id="PF14688">
    <property type="entry name" value="DUF4461"/>
    <property type="match status" value="1"/>
</dbReference>
<dbReference type="Pfam" id="PF14534">
    <property type="entry name" value="DUF4440"/>
    <property type="match status" value="1"/>
</dbReference>
<feature type="domain" description="DUF4461" evidence="4">
    <location>
        <begin position="170"/>
        <end position="422"/>
    </location>
</feature>
<dbReference type="GO" id="GO:0005739">
    <property type="term" value="C:mitochondrion"/>
    <property type="evidence" value="ECO:0007669"/>
    <property type="project" value="TreeGrafter"/>
</dbReference>
<organism evidence="5 6">
    <name type="scientific">Plectus sambesii</name>
    <dbReference type="NCBI Taxonomy" id="2011161"/>
    <lineage>
        <taxon>Eukaryota</taxon>
        <taxon>Metazoa</taxon>
        <taxon>Ecdysozoa</taxon>
        <taxon>Nematoda</taxon>
        <taxon>Chromadorea</taxon>
        <taxon>Plectida</taxon>
        <taxon>Plectina</taxon>
        <taxon>Plectoidea</taxon>
        <taxon>Plectidae</taxon>
        <taxon>Plectus</taxon>
    </lineage>
</organism>
<reference evidence="6" key="1">
    <citation type="submission" date="2022-11" db="UniProtKB">
        <authorList>
            <consortium name="WormBaseParasite"/>
        </authorList>
    </citation>
    <scope>IDENTIFICATION</scope>
</reference>
<dbReference type="Pfam" id="PF14687">
    <property type="entry name" value="DUF4460"/>
    <property type="match status" value="1"/>
</dbReference>
<proteinExistence type="predicted"/>
<name>A0A914X524_9BILA</name>
<dbReference type="PANTHER" id="PTHR31596">
    <property type="entry name" value="T-CELL ACTIVATION INHIBITOR, MITOCHONDRIAL"/>
    <property type="match status" value="1"/>
</dbReference>
<evidence type="ECO:0000259" key="2">
    <source>
        <dbReference type="Pfam" id="PF14534"/>
    </source>
</evidence>
<evidence type="ECO:0000259" key="4">
    <source>
        <dbReference type="Pfam" id="PF14688"/>
    </source>
</evidence>
<evidence type="ECO:0000256" key="1">
    <source>
        <dbReference type="SAM" id="MobiDB-lite"/>
    </source>
</evidence>
<feature type="domain" description="DUF4460" evidence="3">
    <location>
        <begin position="22"/>
        <end position="122"/>
    </location>
</feature>
<evidence type="ECO:0000313" key="6">
    <source>
        <dbReference type="WBParaSite" id="PSAMB.scaffold6386size9595.g28412.t1"/>
    </source>
</evidence>
<feature type="domain" description="DUF4440" evidence="2">
    <location>
        <begin position="500"/>
        <end position="601"/>
    </location>
</feature>
<feature type="region of interest" description="Disordered" evidence="1">
    <location>
        <begin position="438"/>
        <end position="486"/>
    </location>
</feature>
<accession>A0A914X524</accession>
<evidence type="ECO:0000313" key="5">
    <source>
        <dbReference type="Proteomes" id="UP000887566"/>
    </source>
</evidence>
<dbReference type="InterPro" id="IPR027843">
    <property type="entry name" value="DUF4440"/>
</dbReference>